<keyword evidence="2" id="KW-1185">Reference proteome</keyword>
<reference evidence="1 2" key="1">
    <citation type="submission" date="2021-03" db="EMBL/GenBank/DDBJ databases">
        <title>Sequencing the genomes of 1000 actinobacteria strains.</title>
        <authorList>
            <person name="Klenk H.-P."/>
        </authorList>
    </citation>
    <scope>NUCLEOTIDE SEQUENCE [LARGE SCALE GENOMIC DNA]</scope>
    <source>
        <strain evidence="1 2">DSM 45256</strain>
    </source>
</reference>
<organism evidence="1 2">
    <name type="scientific">Pseudonocardia parietis</name>
    <dbReference type="NCBI Taxonomy" id="570936"/>
    <lineage>
        <taxon>Bacteria</taxon>
        <taxon>Bacillati</taxon>
        <taxon>Actinomycetota</taxon>
        <taxon>Actinomycetes</taxon>
        <taxon>Pseudonocardiales</taxon>
        <taxon>Pseudonocardiaceae</taxon>
        <taxon>Pseudonocardia</taxon>
    </lineage>
</organism>
<sequence length="164" mass="17653">MATPAINASNRYFDVGTSKCYYLPTIAASNMVPTRVEMDAGTDLSNEIAALDGWVVEGGEIETPDMGSLFTGKIPGRTNAEDCSLTFHADKTGNDVRTLLPRGTEGYIMWCDGGDVSGNLADVFPVRVRSNSAQRSVEDENARRLVQFSVSREPAESVTIPATV</sequence>
<proteinExistence type="predicted"/>
<dbReference type="Proteomes" id="UP001519295">
    <property type="component" value="Unassembled WGS sequence"/>
</dbReference>
<dbReference type="InterPro" id="IPR058009">
    <property type="entry name" value="TTP_Phage_16"/>
</dbReference>
<dbReference type="Pfam" id="PF25595">
    <property type="entry name" value="Phage_TTP_16"/>
    <property type="match status" value="1"/>
</dbReference>
<comment type="caution">
    <text evidence="1">The sequence shown here is derived from an EMBL/GenBank/DDBJ whole genome shotgun (WGS) entry which is preliminary data.</text>
</comment>
<name>A0ABS4W2Q0_9PSEU</name>
<gene>
    <name evidence="1" type="ORF">JOF36_005919</name>
</gene>
<evidence type="ECO:0000313" key="2">
    <source>
        <dbReference type="Proteomes" id="UP001519295"/>
    </source>
</evidence>
<evidence type="ECO:0000313" key="1">
    <source>
        <dbReference type="EMBL" id="MBP2370223.1"/>
    </source>
</evidence>
<protein>
    <recommendedName>
        <fullName evidence="3">Major tail protein</fullName>
    </recommendedName>
</protein>
<accession>A0ABS4W2Q0</accession>
<dbReference type="EMBL" id="JAGINU010000001">
    <property type="protein sequence ID" value="MBP2370223.1"/>
    <property type="molecule type" value="Genomic_DNA"/>
</dbReference>
<dbReference type="RefSeq" id="WP_210033294.1">
    <property type="nucleotide sequence ID" value="NZ_JAGINU010000001.1"/>
</dbReference>
<evidence type="ECO:0008006" key="3">
    <source>
        <dbReference type="Google" id="ProtNLM"/>
    </source>
</evidence>